<feature type="transmembrane region" description="Helical" evidence="6">
    <location>
        <begin position="127"/>
        <end position="149"/>
    </location>
</feature>
<reference evidence="9" key="1">
    <citation type="submission" date="2025-08" db="UniProtKB">
        <authorList>
            <consortium name="RefSeq"/>
        </authorList>
    </citation>
    <scope>IDENTIFICATION</scope>
    <source>
        <tissue evidence="9">Whole body</tissue>
    </source>
</reference>
<evidence type="ECO:0000313" key="9">
    <source>
        <dbReference type="RefSeq" id="XP_026673665.1"/>
    </source>
</evidence>
<gene>
    <name evidence="9" type="primary">LOC108630172</name>
</gene>
<feature type="transmembrane region" description="Helical" evidence="6">
    <location>
        <begin position="227"/>
        <end position="253"/>
    </location>
</feature>
<evidence type="ECO:0000256" key="5">
    <source>
        <dbReference type="ARBA" id="ARBA00023136"/>
    </source>
</evidence>
<feature type="transmembrane region" description="Helical" evidence="6">
    <location>
        <begin position="78"/>
        <end position="100"/>
    </location>
</feature>
<keyword evidence="4 6" id="KW-1133">Transmembrane helix</keyword>
<dbReference type="GO" id="GO:1902600">
    <property type="term" value="P:proton transmembrane transport"/>
    <property type="evidence" value="ECO:0007669"/>
    <property type="project" value="InterPro"/>
</dbReference>
<dbReference type="GO" id="GO:0015297">
    <property type="term" value="F:antiporter activity"/>
    <property type="evidence" value="ECO:0007669"/>
    <property type="project" value="InterPro"/>
</dbReference>
<name>A0AAJ7S8X3_9HYME</name>
<dbReference type="InterPro" id="IPR038770">
    <property type="entry name" value="Na+/solute_symporter_sf"/>
</dbReference>
<keyword evidence="5 6" id="KW-0472">Membrane</keyword>
<evidence type="ECO:0000256" key="3">
    <source>
        <dbReference type="ARBA" id="ARBA00022692"/>
    </source>
</evidence>
<keyword evidence="8" id="KW-1185">Reference proteome</keyword>
<dbReference type="KEGG" id="ccal:108630172"/>
<feature type="domain" description="Cation/H+ exchanger transmembrane" evidence="7">
    <location>
        <begin position="97"/>
        <end position="290"/>
    </location>
</feature>
<protein>
    <submittedName>
        <fullName evidence="9">Sodium/hydrogen exchanger 9B2-like</fullName>
    </submittedName>
</protein>
<evidence type="ECO:0000313" key="8">
    <source>
        <dbReference type="Proteomes" id="UP000694925"/>
    </source>
</evidence>
<evidence type="ECO:0000259" key="7">
    <source>
        <dbReference type="Pfam" id="PF00999"/>
    </source>
</evidence>
<dbReference type="Proteomes" id="UP000694925">
    <property type="component" value="Unplaced"/>
</dbReference>
<dbReference type="RefSeq" id="XP_026673665.1">
    <property type="nucleotide sequence ID" value="XM_026817864.1"/>
</dbReference>
<dbReference type="GO" id="GO:0016020">
    <property type="term" value="C:membrane"/>
    <property type="evidence" value="ECO:0007669"/>
    <property type="project" value="UniProtKB-SubCell"/>
</dbReference>
<dbReference type="PANTHER" id="PTHR31102:SF1">
    <property type="entry name" value="CATION_H+ EXCHANGER DOMAIN-CONTAINING PROTEIN"/>
    <property type="match status" value="1"/>
</dbReference>
<accession>A0AAJ7S8X3</accession>
<evidence type="ECO:0000256" key="6">
    <source>
        <dbReference type="SAM" id="Phobius"/>
    </source>
</evidence>
<evidence type="ECO:0000256" key="4">
    <source>
        <dbReference type="ARBA" id="ARBA00022989"/>
    </source>
</evidence>
<organism evidence="8 9">
    <name type="scientific">Ceratina calcarata</name>
    <dbReference type="NCBI Taxonomy" id="156304"/>
    <lineage>
        <taxon>Eukaryota</taxon>
        <taxon>Metazoa</taxon>
        <taxon>Ecdysozoa</taxon>
        <taxon>Arthropoda</taxon>
        <taxon>Hexapoda</taxon>
        <taxon>Insecta</taxon>
        <taxon>Pterygota</taxon>
        <taxon>Neoptera</taxon>
        <taxon>Endopterygota</taxon>
        <taxon>Hymenoptera</taxon>
        <taxon>Apocrita</taxon>
        <taxon>Aculeata</taxon>
        <taxon>Apoidea</taxon>
        <taxon>Anthophila</taxon>
        <taxon>Apidae</taxon>
        <taxon>Ceratina</taxon>
        <taxon>Zadontomerus</taxon>
    </lineage>
</organism>
<evidence type="ECO:0000256" key="1">
    <source>
        <dbReference type="ARBA" id="ARBA00004141"/>
    </source>
</evidence>
<feature type="transmembrane region" description="Helical" evidence="6">
    <location>
        <begin position="192"/>
        <end position="215"/>
    </location>
</feature>
<dbReference type="Gene3D" id="1.20.1530.20">
    <property type="match status" value="1"/>
</dbReference>
<dbReference type="Pfam" id="PF00999">
    <property type="entry name" value="Na_H_Exchanger"/>
    <property type="match status" value="1"/>
</dbReference>
<dbReference type="GeneID" id="108630172"/>
<dbReference type="PANTHER" id="PTHR31102">
    <property type="match status" value="1"/>
</dbReference>
<dbReference type="InterPro" id="IPR051843">
    <property type="entry name" value="CPA1_transporter"/>
</dbReference>
<feature type="transmembrane region" description="Helical" evidence="6">
    <location>
        <begin position="273"/>
        <end position="290"/>
    </location>
</feature>
<dbReference type="AlphaFoldDB" id="A0AAJ7S8X3"/>
<comment type="similarity">
    <text evidence="2">Belongs to the monovalent cation:proton antiporter 1 (CPA1) transporter (TC 2.A.36) family.</text>
</comment>
<feature type="transmembrane region" description="Helical" evidence="6">
    <location>
        <begin position="161"/>
        <end position="186"/>
    </location>
</feature>
<feature type="transmembrane region" description="Helical" evidence="6">
    <location>
        <begin position="46"/>
        <end position="66"/>
    </location>
</feature>
<evidence type="ECO:0000256" key="2">
    <source>
        <dbReference type="ARBA" id="ARBA00007367"/>
    </source>
</evidence>
<proteinExistence type="inferred from homology"/>
<sequence>MNALPDGEEEYTFCHRITICPEWLRNRSVSEPIIKYLGQRFTWADLFEFATNVGLVVMGWTVLYFLLGDTMLPTNDGFGLYVLALFSHCLGTTLSMIPYVNIPPVFGMLIAGLIVRNSGLYNIQEDLGVATTSKIRTFCLTFIMIRAGLQLSTTSLKTHRYFILALALVPCTVEMLVVSLCCKYILNYNWDLSFMTGAILGCMSPVVTVNCVLALAERGYGEDRGLASILCTAACIDDVHIVSVFVICYSIAFANGESTLPHWSYVLIGLRDSILGIVTGTVLGICFIFFPHRSYVS</sequence>
<comment type="subcellular location">
    <subcellularLocation>
        <location evidence="1">Membrane</location>
        <topology evidence="1">Multi-pass membrane protein</topology>
    </subcellularLocation>
</comment>
<dbReference type="InterPro" id="IPR006153">
    <property type="entry name" value="Cation/H_exchanger_TM"/>
</dbReference>
<keyword evidence="3 6" id="KW-0812">Transmembrane</keyword>